<dbReference type="GO" id="GO:0006144">
    <property type="term" value="P:purine nucleobase metabolic process"/>
    <property type="evidence" value="ECO:0007669"/>
    <property type="project" value="UniProtKB-KW"/>
</dbReference>
<protein>
    <submittedName>
        <fullName evidence="5">Ureidoglycolate lyase-like protein</fullName>
    </submittedName>
</protein>
<name>A0A086T5U1_HAPC1</name>
<sequence>MTVTVDVGDLDIRVTAQPLTQEAFAPFGDVITNPRPDLHPAAAAASPLPPNAISANQGSAIQYRDVSRIRDLYSQAPSGRSIPKMSMFVCAARKLLPADKASEGRFRVGIMERHPFTTQTFTPITSSASRYLVIVAPSLAPGVQDEGLPVPTAGHGLPGRGLPDARGLRAYVAESNQAVTYGAGTWHSPMVTLGEQGTALDFVVFQFASGEGIEDCQLVEFRSAGSREPRIDVVIPGQMLSPKL</sequence>
<gene>
    <name evidence="5" type="ORF">ACRE_044890</name>
</gene>
<dbReference type="InterPro" id="IPR007247">
    <property type="entry name" value="Ureidogly_lyase"/>
</dbReference>
<evidence type="ECO:0000256" key="1">
    <source>
        <dbReference type="ARBA" id="ARBA00011738"/>
    </source>
</evidence>
<dbReference type="GO" id="GO:0000256">
    <property type="term" value="P:allantoin catabolic process"/>
    <property type="evidence" value="ECO:0007669"/>
    <property type="project" value="InterPro"/>
</dbReference>
<dbReference type="Gene3D" id="2.60.120.480">
    <property type="entry name" value="Ureidoglycolate hydrolase"/>
    <property type="match status" value="1"/>
</dbReference>
<dbReference type="PANTHER" id="PTHR21221">
    <property type="entry name" value="UREIDOGLYCOLATE HYDROLASE"/>
    <property type="match status" value="1"/>
</dbReference>
<dbReference type="InterPro" id="IPR047233">
    <property type="entry name" value="UAH_cupin"/>
</dbReference>
<dbReference type="GO" id="GO:0050385">
    <property type="term" value="F:ureidoglycolate lyase activity"/>
    <property type="evidence" value="ECO:0007669"/>
    <property type="project" value="UniProtKB-EC"/>
</dbReference>
<evidence type="ECO:0000313" key="5">
    <source>
        <dbReference type="EMBL" id="KFH44723.1"/>
    </source>
</evidence>
<keyword evidence="3 5" id="KW-0456">Lyase</keyword>
<dbReference type="AlphaFoldDB" id="A0A086T5U1"/>
<dbReference type="InterPro" id="IPR024060">
    <property type="entry name" value="Ureidoglycolate_lyase_dom_sf"/>
</dbReference>
<dbReference type="OrthoDB" id="10266039at2759"/>
<dbReference type="Pfam" id="PF04115">
    <property type="entry name" value="Ureidogly_lyase"/>
    <property type="match status" value="1"/>
</dbReference>
<proteinExistence type="predicted"/>
<reference evidence="6" key="1">
    <citation type="journal article" date="2014" name="Genome Announc.">
        <title>Genome sequence and annotation of Acremonium chrysogenum, producer of the beta-lactam antibiotic cephalosporin C.</title>
        <authorList>
            <person name="Terfehr D."/>
            <person name="Dahlmann T.A."/>
            <person name="Specht T."/>
            <person name="Zadra I."/>
            <person name="Kuernsteiner H."/>
            <person name="Kueck U."/>
        </authorList>
    </citation>
    <scope>NUCLEOTIDE SEQUENCE [LARGE SCALE GENOMIC DNA]</scope>
    <source>
        <strain evidence="6">ATCC 11550 / CBS 779.69 / DSM 880 / IAM 14645 / JCM 23072 / IMI 49137</strain>
    </source>
</reference>
<dbReference type="SUPFAM" id="SSF51182">
    <property type="entry name" value="RmlC-like cupins"/>
    <property type="match status" value="1"/>
</dbReference>
<accession>A0A086T5U1</accession>
<comment type="caution">
    <text evidence="5">The sequence shown here is derived from an EMBL/GenBank/DDBJ whole genome shotgun (WGS) entry which is preliminary data.</text>
</comment>
<evidence type="ECO:0000313" key="6">
    <source>
        <dbReference type="Proteomes" id="UP000029964"/>
    </source>
</evidence>
<dbReference type="STRING" id="857340.A0A086T5U1"/>
<evidence type="ECO:0000256" key="2">
    <source>
        <dbReference type="ARBA" id="ARBA00022631"/>
    </source>
</evidence>
<dbReference type="EMBL" id="JPKY01000043">
    <property type="protein sequence ID" value="KFH44723.1"/>
    <property type="molecule type" value="Genomic_DNA"/>
</dbReference>
<comment type="subunit">
    <text evidence="1">Homodimer.</text>
</comment>
<comment type="catalytic activity">
    <reaction evidence="4">
        <text>(S)-ureidoglycolate = urea + glyoxylate</text>
        <dbReference type="Rhea" id="RHEA:11304"/>
        <dbReference type="ChEBI" id="CHEBI:16199"/>
        <dbReference type="ChEBI" id="CHEBI:36655"/>
        <dbReference type="ChEBI" id="CHEBI:57296"/>
        <dbReference type="EC" id="4.3.2.3"/>
    </reaction>
</comment>
<evidence type="ECO:0000256" key="4">
    <source>
        <dbReference type="ARBA" id="ARBA00047684"/>
    </source>
</evidence>
<dbReference type="CDD" id="cd20298">
    <property type="entry name" value="cupin_UAH"/>
    <property type="match status" value="1"/>
</dbReference>
<dbReference type="PANTHER" id="PTHR21221:SF1">
    <property type="entry name" value="UREIDOGLYCOLATE LYASE"/>
    <property type="match status" value="1"/>
</dbReference>
<evidence type="ECO:0000256" key="3">
    <source>
        <dbReference type="ARBA" id="ARBA00023239"/>
    </source>
</evidence>
<keyword evidence="2" id="KW-0659">Purine metabolism</keyword>
<dbReference type="InterPro" id="IPR011051">
    <property type="entry name" value="RmlC_Cupin_sf"/>
</dbReference>
<dbReference type="HOGENOM" id="CLU_070848_0_0_1"/>
<keyword evidence="6" id="KW-1185">Reference proteome</keyword>
<dbReference type="Proteomes" id="UP000029964">
    <property type="component" value="Unassembled WGS sequence"/>
</dbReference>
<dbReference type="GO" id="GO:0004848">
    <property type="term" value="F:ureidoglycolate hydrolase activity"/>
    <property type="evidence" value="ECO:0007669"/>
    <property type="project" value="InterPro"/>
</dbReference>
<organism evidence="5 6">
    <name type="scientific">Hapsidospora chrysogenum (strain ATCC 11550 / CBS 779.69 / DSM 880 / IAM 14645 / JCM 23072 / IMI 49137)</name>
    <name type="common">Acremonium chrysogenum</name>
    <dbReference type="NCBI Taxonomy" id="857340"/>
    <lineage>
        <taxon>Eukaryota</taxon>
        <taxon>Fungi</taxon>
        <taxon>Dikarya</taxon>
        <taxon>Ascomycota</taxon>
        <taxon>Pezizomycotina</taxon>
        <taxon>Sordariomycetes</taxon>
        <taxon>Hypocreomycetidae</taxon>
        <taxon>Hypocreales</taxon>
        <taxon>Bionectriaceae</taxon>
        <taxon>Hapsidospora</taxon>
    </lineage>
</organism>